<feature type="region of interest" description="Disordered" evidence="1">
    <location>
        <begin position="175"/>
        <end position="234"/>
    </location>
</feature>
<proteinExistence type="predicted"/>
<evidence type="ECO:0000256" key="1">
    <source>
        <dbReference type="SAM" id="MobiDB-lite"/>
    </source>
</evidence>
<organism evidence="2 3">
    <name type="scientific">Phialocephala subalpina</name>
    <dbReference type="NCBI Taxonomy" id="576137"/>
    <lineage>
        <taxon>Eukaryota</taxon>
        <taxon>Fungi</taxon>
        <taxon>Dikarya</taxon>
        <taxon>Ascomycota</taxon>
        <taxon>Pezizomycotina</taxon>
        <taxon>Leotiomycetes</taxon>
        <taxon>Helotiales</taxon>
        <taxon>Mollisiaceae</taxon>
        <taxon>Phialocephala</taxon>
        <taxon>Phialocephala fortinii species complex</taxon>
    </lineage>
</organism>
<evidence type="ECO:0000313" key="3">
    <source>
        <dbReference type="Proteomes" id="UP000184330"/>
    </source>
</evidence>
<evidence type="ECO:0000313" key="2">
    <source>
        <dbReference type="EMBL" id="CZR54192.1"/>
    </source>
</evidence>
<dbReference type="EMBL" id="FJOG01000004">
    <property type="protein sequence ID" value="CZR54192.1"/>
    <property type="molecule type" value="Genomic_DNA"/>
</dbReference>
<gene>
    <name evidence="2" type="ORF">PAC_04075</name>
</gene>
<dbReference type="AlphaFoldDB" id="A0A1L7WN55"/>
<dbReference type="Proteomes" id="UP000184330">
    <property type="component" value="Unassembled WGS sequence"/>
</dbReference>
<name>A0A1L7WN55_9HELO</name>
<feature type="compositionally biased region" description="Gly residues" evidence="1">
    <location>
        <begin position="222"/>
        <end position="234"/>
    </location>
</feature>
<accession>A0A1L7WN55</accession>
<reference evidence="2 3" key="1">
    <citation type="submission" date="2016-03" db="EMBL/GenBank/DDBJ databases">
        <authorList>
            <person name="Ploux O."/>
        </authorList>
    </citation>
    <scope>NUCLEOTIDE SEQUENCE [LARGE SCALE GENOMIC DNA]</scope>
    <source>
        <strain evidence="2 3">UAMH 11012</strain>
    </source>
</reference>
<keyword evidence="3" id="KW-1185">Reference proteome</keyword>
<protein>
    <submittedName>
        <fullName evidence="2">Uncharacterized protein</fullName>
    </submittedName>
</protein>
<feature type="compositionally biased region" description="Polar residues" evidence="1">
    <location>
        <begin position="180"/>
        <end position="191"/>
    </location>
</feature>
<sequence length="234" mass="25405">MDRRRVFESGDLISQPGFVTIQYSAAAIQEQVAAGCLKPPTNHLYTHLYTRGASHSQYGKREGIRQYCSKKIEDHKKNGKENSIASHQFAKPSFPAGLASCSDHFTTFEQAVTVNARKRNRKEVPIAKVKKQASAHLNSAAMKAYKAGPRTSNQGSASALRVECDSSLDAYLSRNKLPPSAQSGQVTSRTDAVSVPPSRRWTVSPQAKHRSTQKIPGVADFGSGGGMKGANGWM</sequence>